<gene>
    <name evidence="8" type="ORF">T459_23922</name>
</gene>
<keyword evidence="4" id="KW-0539">Nucleus</keyword>
<dbReference type="PROSITE" id="PS50090">
    <property type="entry name" value="MYB_LIKE"/>
    <property type="match status" value="2"/>
</dbReference>
<proteinExistence type="predicted"/>
<dbReference type="PANTHER" id="PTHR10641:SF1414">
    <property type="entry name" value="MYB-RELATED PROTEIN MYB4-LIKE"/>
    <property type="match status" value="1"/>
</dbReference>
<evidence type="ECO:0000259" key="6">
    <source>
        <dbReference type="PROSITE" id="PS50090"/>
    </source>
</evidence>
<dbReference type="InterPro" id="IPR009057">
    <property type="entry name" value="Homeodomain-like_sf"/>
</dbReference>
<dbReference type="PANTHER" id="PTHR10641">
    <property type="entry name" value="MYB FAMILY TRANSCRIPTION FACTOR"/>
    <property type="match status" value="1"/>
</dbReference>
<dbReference type="FunFam" id="1.10.10.60:FF:000001">
    <property type="entry name" value="MYB-related transcription factor"/>
    <property type="match status" value="1"/>
</dbReference>
<evidence type="ECO:0000259" key="7">
    <source>
        <dbReference type="PROSITE" id="PS51294"/>
    </source>
</evidence>
<dbReference type="OMA" id="IMCYDEF"/>
<comment type="caution">
    <text evidence="8">The sequence shown here is derived from an EMBL/GenBank/DDBJ whole genome shotgun (WGS) entry which is preliminary data.</text>
</comment>
<dbReference type="InterPro" id="IPR015495">
    <property type="entry name" value="Myb_TF_plants"/>
</dbReference>
<feature type="domain" description="Myb-like" evidence="6">
    <location>
        <begin position="10"/>
        <end position="62"/>
    </location>
</feature>
<dbReference type="AlphaFoldDB" id="A0A2G2YTN5"/>
<dbReference type="Proteomes" id="UP000222542">
    <property type="component" value="Unassembled WGS sequence"/>
</dbReference>
<evidence type="ECO:0000256" key="1">
    <source>
        <dbReference type="ARBA" id="ARBA00004123"/>
    </source>
</evidence>
<dbReference type="CDD" id="cd00167">
    <property type="entry name" value="SANT"/>
    <property type="match status" value="2"/>
</dbReference>
<evidence type="ECO:0000256" key="2">
    <source>
        <dbReference type="ARBA" id="ARBA00022737"/>
    </source>
</evidence>
<dbReference type="Gene3D" id="1.10.10.60">
    <property type="entry name" value="Homeodomain-like"/>
    <property type="match status" value="2"/>
</dbReference>
<comment type="subcellular location">
    <subcellularLocation>
        <location evidence="1">Nucleus</location>
    </subcellularLocation>
</comment>
<dbReference type="OrthoDB" id="2143914at2759"/>
<feature type="region of interest" description="Disordered" evidence="5">
    <location>
        <begin position="119"/>
        <end position="148"/>
    </location>
</feature>
<feature type="domain" description="HTH myb-type" evidence="7">
    <location>
        <begin position="63"/>
        <end position="117"/>
    </location>
</feature>
<protein>
    <submittedName>
        <fullName evidence="8">Transcription factor MYB51</fullName>
    </submittedName>
</protein>
<evidence type="ECO:0000313" key="8">
    <source>
        <dbReference type="EMBL" id="PHT73137.1"/>
    </source>
</evidence>
<feature type="domain" description="Myb-like" evidence="6">
    <location>
        <begin position="63"/>
        <end position="113"/>
    </location>
</feature>
<evidence type="ECO:0000256" key="4">
    <source>
        <dbReference type="ARBA" id="ARBA00023242"/>
    </source>
</evidence>
<dbReference type="Pfam" id="PF00249">
    <property type="entry name" value="Myb_DNA-binding"/>
    <property type="match status" value="2"/>
</dbReference>
<dbReference type="InterPro" id="IPR017930">
    <property type="entry name" value="Myb_dom"/>
</dbReference>
<dbReference type="Gramene" id="PHT73137">
    <property type="protein sequence ID" value="PHT73137"/>
    <property type="gene ID" value="T459_23922"/>
</dbReference>
<dbReference type="SMR" id="A0A2G2YTN5"/>
<dbReference type="SUPFAM" id="SSF46689">
    <property type="entry name" value="Homeodomain-like"/>
    <property type="match status" value="1"/>
</dbReference>
<organism evidence="8 9">
    <name type="scientific">Capsicum annuum</name>
    <name type="common">Capsicum pepper</name>
    <dbReference type="NCBI Taxonomy" id="4072"/>
    <lineage>
        <taxon>Eukaryota</taxon>
        <taxon>Viridiplantae</taxon>
        <taxon>Streptophyta</taxon>
        <taxon>Embryophyta</taxon>
        <taxon>Tracheophyta</taxon>
        <taxon>Spermatophyta</taxon>
        <taxon>Magnoliopsida</taxon>
        <taxon>eudicotyledons</taxon>
        <taxon>Gunneridae</taxon>
        <taxon>Pentapetalae</taxon>
        <taxon>asterids</taxon>
        <taxon>lamiids</taxon>
        <taxon>Solanales</taxon>
        <taxon>Solanaceae</taxon>
        <taxon>Solanoideae</taxon>
        <taxon>Capsiceae</taxon>
        <taxon>Capsicum</taxon>
    </lineage>
</organism>
<dbReference type="GO" id="GO:0010597">
    <property type="term" value="P:green leaf volatile biosynthetic process"/>
    <property type="evidence" value="ECO:0007669"/>
    <property type="project" value="UniProtKB-ARBA"/>
</dbReference>
<evidence type="ECO:0000313" key="9">
    <source>
        <dbReference type="Proteomes" id="UP000222542"/>
    </source>
</evidence>
<reference evidence="8 9" key="2">
    <citation type="journal article" date="2017" name="Genome Biol.">
        <title>New reference genome sequences of hot pepper reveal the massive evolution of plant disease-resistance genes by retroduplication.</title>
        <authorList>
            <person name="Kim S."/>
            <person name="Park J."/>
            <person name="Yeom S.I."/>
            <person name="Kim Y.M."/>
            <person name="Seo E."/>
            <person name="Kim K.T."/>
            <person name="Kim M.S."/>
            <person name="Lee J.M."/>
            <person name="Cheong K."/>
            <person name="Shin H.S."/>
            <person name="Kim S.B."/>
            <person name="Han K."/>
            <person name="Lee J."/>
            <person name="Park M."/>
            <person name="Lee H.A."/>
            <person name="Lee H.Y."/>
            <person name="Lee Y."/>
            <person name="Oh S."/>
            <person name="Lee J.H."/>
            <person name="Choi E."/>
            <person name="Choi E."/>
            <person name="Lee S.E."/>
            <person name="Jeon J."/>
            <person name="Kim H."/>
            <person name="Choi G."/>
            <person name="Song H."/>
            <person name="Lee J."/>
            <person name="Lee S.C."/>
            <person name="Kwon J.K."/>
            <person name="Lee H.Y."/>
            <person name="Koo N."/>
            <person name="Hong Y."/>
            <person name="Kim R.W."/>
            <person name="Kang W.H."/>
            <person name="Huh J.H."/>
            <person name="Kang B.C."/>
            <person name="Yang T.J."/>
            <person name="Lee Y.H."/>
            <person name="Bennetzen J.L."/>
            <person name="Choi D."/>
        </authorList>
    </citation>
    <scope>NUCLEOTIDE SEQUENCE [LARGE SCALE GENOMIC DNA]</scope>
    <source>
        <strain evidence="9">cv. CM334</strain>
    </source>
</reference>
<dbReference type="SMART" id="SM00717">
    <property type="entry name" value="SANT"/>
    <property type="match status" value="2"/>
</dbReference>
<dbReference type="GO" id="GO:0005634">
    <property type="term" value="C:nucleus"/>
    <property type="evidence" value="ECO:0007669"/>
    <property type="project" value="UniProtKB-SubCell"/>
</dbReference>
<reference evidence="8 9" key="1">
    <citation type="journal article" date="2014" name="Nat. Genet.">
        <title>Genome sequence of the hot pepper provides insights into the evolution of pungency in Capsicum species.</title>
        <authorList>
            <person name="Kim S."/>
            <person name="Park M."/>
            <person name="Yeom S.I."/>
            <person name="Kim Y.M."/>
            <person name="Lee J.M."/>
            <person name="Lee H.A."/>
            <person name="Seo E."/>
            <person name="Choi J."/>
            <person name="Cheong K."/>
            <person name="Kim K.T."/>
            <person name="Jung K."/>
            <person name="Lee G.W."/>
            <person name="Oh S.K."/>
            <person name="Bae C."/>
            <person name="Kim S.B."/>
            <person name="Lee H.Y."/>
            <person name="Kim S.Y."/>
            <person name="Kim M.S."/>
            <person name="Kang B.C."/>
            <person name="Jo Y.D."/>
            <person name="Yang H.B."/>
            <person name="Jeong H.J."/>
            <person name="Kang W.H."/>
            <person name="Kwon J.K."/>
            <person name="Shin C."/>
            <person name="Lim J.Y."/>
            <person name="Park J.H."/>
            <person name="Huh J.H."/>
            <person name="Kim J.S."/>
            <person name="Kim B.D."/>
            <person name="Cohen O."/>
            <person name="Paran I."/>
            <person name="Suh M.C."/>
            <person name="Lee S.B."/>
            <person name="Kim Y.K."/>
            <person name="Shin Y."/>
            <person name="Noh S.J."/>
            <person name="Park J."/>
            <person name="Seo Y.S."/>
            <person name="Kwon S.Y."/>
            <person name="Kim H.A."/>
            <person name="Park J.M."/>
            <person name="Kim H.J."/>
            <person name="Choi S.B."/>
            <person name="Bosland P.W."/>
            <person name="Reeves G."/>
            <person name="Jo S.H."/>
            <person name="Lee B.W."/>
            <person name="Cho H.T."/>
            <person name="Choi H.S."/>
            <person name="Lee M.S."/>
            <person name="Yu Y."/>
            <person name="Do Choi Y."/>
            <person name="Park B.S."/>
            <person name="van Deynze A."/>
            <person name="Ashrafi H."/>
            <person name="Hill T."/>
            <person name="Kim W.T."/>
            <person name="Pai H.S."/>
            <person name="Ahn H.K."/>
            <person name="Yeam I."/>
            <person name="Giovannoni J.J."/>
            <person name="Rose J.K."/>
            <person name="Sorensen I."/>
            <person name="Lee S.J."/>
            <person name="Kim R.W."/>
            <person name="Choi I.Y."/>
            <person name="Choi B.S."/>
            <person name="Lim J.S."/>
            <person name="Lee Y.H."/>
            <person name="Choi D."/>
        </authorList>
    </citation>
    <scope>NUCLEOTIDE SEQUENCE [LARGE SCALE GENOMIC DNA]</scope>
    <source>
        <strain evidence="9">cv. CM334</strain>
    </source>
</reference>
<evidence type="ECO:0000256" key="5">
    <source>
        <dbReference type="SAM" id="MobiDB-lite"/>
    </source>
</evidence>
<keyword evidence="3" id="KW-0238">DNA-binding</keyword>
<name>A0A2G2YTN5_CAPAN</name>
<keyword evidence="9" id="KW-1185">Reference proteome</keyword>
<keyword evidence="2" id="KW-0677">Repeat</keyword>
<dbReference type="PROSITE" id="PS51294">
    <property type="entry name" value="HTH_MYB"/>
    <property type="match status" value="2"/>
</dbReference>
<dbReference type="GO" id="GO:0000976">
    <property type="term" value="F:transcription cis-regulatory region binding"/>
    <property type="evidence" value="ECO:0007669"/>
    <property type="project" value="UniProtKB-ARBA"/>
</dbReference>
<dbReference type="InterPro" id="IPR001005">
    <property type="entry name" value="SANT/Myb"/>
</dbReference>
<sequence length="172" mass="19872">MARTRCYDKKSGLKKGTWTHEEDKKLAAYINRCGCWNWRQLPKFAGLSRCGKNCRLRWLNYLQPNIKRGNFTKEEDETIMNLHAEIGNKWSAIAVHLPGRSDNEIKNHWHTSLKKRLSIQETSKKKSPNNVTQKSDDEDQNISPNQSCTEVSSCATIDQNLENIMDGQCEVF</sequence>
<feature type="domain" description="HTH myb-type" evidence="7">
    <location>
        <begin position="10"/>
        <end position="62"/>
    </location>
</feature>
<evidence type="ECO:0000256" key="3">
    <source>
        <dbReference type="ARBA" id="ARBA00023125"/>
    </source>
</evidence>
<dbReference type="EMBL" id="AYRZ02000009">
    <property type="protein sequence ID" value="PHT73137.1"/>
    <property type="molecule type" value="Genomic_DNA"/>
</dbReference>
<accession>A0A2G2YTN5</accession>